<dbReference type="Proteomes" id="UP001358417">
    <property type="component" value="Unassembled WGS sequence"/>
</dbReference>
<dbReference type="GeneID" id="89970417"/>
<reference evidence="1 2" key="1">
    <citation type="submission" date="2023-08" db="EMBL/GenBank/DDBJ databases">
        <title>Black Yeasts Isolated from many extreme environments.</title>
        <authorList>
            <person name="Coleine C."/>
            <person name="Stajich J.E."/>
            <person name="Selbmann L."/>
        </authorList>
    </citation>
    <scope>NUCLEOTIDE SEQUENCE [LARGE SCALE GENOMIC DNA]</scope>
    <source>
        <strain evidence="1 2">CCFEE 5792</strain>
    </source>
</reference>
<organism evidence="1 2">
    <name type="scientific">Exophiala bonariae</name>
    <dbReference type="NCBI Taxonomy" id="1690606"/>
    <lineage>
        <taxon>Eukaryota</taxon>
        <taxon>Fungi</taxon>
        <taxon>Dikarya</taxon>
        <taxon>Ascomycota</taxon>
        <taxon>Pezizomycotina</taxon>
        <taxon>Eurotiomycetes</taxon>
        <taxon>Chaetothyriomycetidae</taxon>
        <taxon>Chaetothyriales</taxon>
        <taxon>Herpotrichiellaceae</taxon>
        <taxon>Exophiala</taxon>
    </lineage>
</organism>
<gene>
    <name evidence="1" type="ORF">LTR84_002205</name>
</gene>
<comment type="caution">
    <text evidence="1">The sequence shown here is derived from an EMBL/GenBank/DDBJ whole genome shotgun (WGS) entry which is preliminary data.</text>
</comment>
<protein>
    <submittedName>
        <fullName evidence="1">Uncharacterized protein</fullName>
    </submittedName>
</protein>
<sequence length="98" mass="10510">MPYERRSTLHQPSGPVAAEALPVNENIMAMAEYSPSNSLATIGAGQPKSYIGAGFQEGIAESISIDVLDRTVSNQLRTMQLPTCVQNNNFPSTLEDAV</sequence>
<evidence type="ECO:0000313" key="1">
    <source>
        <dbReference type="EMBL" id="KAK5053231.1"/>
    </source>
</evidence>
<proteinExistence type="predicted"/>
<dbReference type="EMBL" id="JAVRRD010000012">
    <property type="protein sequence ID" value="KAK5053231.1"/>
    <property type="molecule type" value="Genomic_DNA"/>
</dbReference>
<name>A0AAV9NAS0_9EURO</name>
<dbReference type="AlphaFoldDB" id="A0AAV9NAS0"/>
<evidence type="ECO:0000313" key="2">
    <source>
        <dbReference type="Proteomes" id="UP001358417"/>
    </source>
</evidence>
<accession>A0AAV9NAS0</accession>
<keyword evidence="2" id="KW-1185">Reference proteome</keyword>
<dbReference type="RefSeq" id="XP_064706673.1">
    <property type="nucleotide sequence ID" value="XM_064845819.1"/>
</dbReference>